<dbReference type="Proteomes" id="UP001396898">
    <property type="component" value="Unassembled WGS sequence"/>
</dbReference>
<dbReference type="Gene3D" id="3.40.50.1240">
    <property type="entry name" value="Phosphoglycerate mutase-like"/>
    <property type="match status" value="1"/>
</dbReference>
<gene>
    <name evidence="1" type="ORF">PG991_000824</name>
</gene>
<keyword evidence="2" id="KW-1185">Reference proteome</keyword>
<dbReference type="InterPro" id="IPR029033">
    <property type="entry name" value="His_PPase_superfam"/>
</dbReference>
<name>A0ABR1ST22_9PEZI</name>
<comment type="caution">
    <text evidence="1">The sequence shown here is derived from an EMBL/GenBank/DDBJ whole genome shotgun (WGS) entry which is preliminary data.</text>
</comment>
<dbReference type="SUPFAM" id="SSF53254">
    <property type="entry name" value="Phosphoglycerate mutase-like"/>
    <property type="match status" value="1"/>
</dbReference>
<proteinExistence type="predicted"/>
<organism evidence="1 2">
    <name type="scientific">Apiospora marii</name>
    <dbReference type="NCBI Taxonomy" id="335849"/>
    <lineage>
        <taxon>Eukaryota</taxon>
        <taxon>Fungi</taxon>
        <taxon>Dikarya</taxon>
        <taxon>Ascomycota</taxon>
        <taxon>Pezizomycotina</taxon>
        <taxon>Sordariomycetes</taxon>
        <taxon>Xylariomycetidae</taxon>
        <taxon>Amphisphaeriales</taxon>
        <taxon>Apiosporaceae</taxon>
        <taxon>Apiospora</taxon>
    </lineage>
</organism>
<dbReference type="InterPro" id="IPR050275">
    <property type="entry name" value="PGM_Phosphatase"/>
</dbReference>
<dbReference type="PANTHER" id="PTHR48100">
    <property type="entry name" value="BROAD-SPECIFICITY PHOSPHATASE YOR283W-RELATED"/>
    <property type="match status" value="1"/>
</dbReference>
<evidence type="ECO:0000313" key="2">
    <source>
        <dbReference type="Proteomes" id="UP001396898"/>
    </source>
</evidence>
<dbReference type="PANTHER" id="PTHR48100:SF1">
    <property type="entry name" value="HISTIDINE PHOSPHATASE FAMILY PROTEIN-RELATED"/>
    <property type="match status" value="1"/>
</dbReference>
<reference evidence="1 2" key="1">
    <citation type="submission" date="2023-01" db="EMBL/GenBank/DDBJ databases">
        <title>Analysis of 21 Apiospora genomes using comparative genomics revels a genus with tremendous synthesis potential of carbohydrate active enzymes and secondary metabolites.</title>
        <authorList>
            <person name="Sorensen T."/>
        </authorList>
    </citation>
    <scope>NUCLEOTIDE SEQUENCE [LARGE SCALE GENOMIC DNA]</scope>
    <source>
        <strain evidence="1 2">CBS 20057</strain>
    </source>
</reference>
<accession>A0ABR1ST22</accession>
<evidence type="ECO:0000313" key="1">
    <source>
        <dbReference type="EMBL" id="KAK8037478.1"/>
    </source>
</evidence>
<dbReference type="EMBL" id="JAQQWI010000002">
    <property type="protein sequence ID" value="KAK8037478.1"/>
    <property type="molecule type" value="Genomic_DNA"/>
</dbReference>
<protein>
    <submittedName>
        <fullName evidence="1">Phosphoglycerate mutase</fullName>
    </submittedName>
</protein>
<sequence>MSNYEFSLVPGVFEYDYDDVTKLNEEREEEGKDPIPPTLKRLPRLGLRTDFDKSTRSVHENESSPWARIRDYVDILNEEAADGANHKVIFVIRHGYSLHNYIEKGVIKRQKVDGVEKEMVNHWRDGVKIAFKEQVSLGTLRDAFEEAGHELSTDLADHFGIKMDANAWTETIPLLDSKLLPKEVAKRLRGSGAKNNDVGDLGNQLLKWAEEETFPLPDVVYTSPLSRCLETTEKVYRRVFESEAARGRKFGPVIKENLREKLNGDACNYRGHIKDRVYKFALEPNFSPEDLHKDDIEKAETGATMESNGELEWRMKGVLTGIFDEDKESVVSLTTHSYSIGALTEAMKCNYKLDEGDIAAFLVKAVPVQHGTES</sequence>